<keyword evidence="3" id="KW-1185">Reference proteome</keyword>
<feature type="compositionally biased region" description="Polar residues" evidence="1">
    <location>
        <begin position="23"/>
        <end position="33"/>
    </location>
</feature>
<dbReference type="EMBL" id="JAWDGP010000505">
    <property type="protein sequence ID" value="KAK3800007.1"/>
    <property type="molecule type" value="Genomic_DNA"/>
</dbReference>
<name>A0AAE1B7B4_9GAST</name>
<feature type="compositionally biased region" description="Basic and acidic residues" evidence="1">
    <location>
        <begin position="50"/>
        <end position="63"/>
    </location>
</feature>
<dbReference type="Proteomes" id="UP001283361">
    <property type="component" value="Unassembled WGS sequence"/>
</dbReference>
<gene>
    <name evidence="2" type="ORF">RRG08_035606</name>
</gene>
<proteinExistence type="predicted"/>
<feature type="region of interest" description="Disordered" evidence="1">
    <location>
        <begin position="44"/>
        <end position="63"/>
    </location>
</feature>
<comment type="caution">
    <text evidence="2">The sequence shown here is derived from an EMBL/GenBank/DDBJ whole genome shotgun (WGS) entry which is preliminary data.</text>
</comment>
<evidence type="ECO:0000313" key="3">
    <source>
        <dbReference type="Proteomes" id="UP001283361"/>
    </source>
</evidence>
<reference evidence="2" key="1">
    <citation type="journal article" date="2023" name="G3 (Bethesda)">
        <title>A reference genome for the long-term kleptoplast-retaining sea slug Elysia crispata morphotype clarki.</title>
        <authorList>
            <person name="Eastman K.E."/>
            <person name="Pendleton A.L."/>
            <person name="Shaikh M.A."/>
            <person name="Suttiyut T."/>
            <person name="Ogas R."/>
            <person name="Tomko P."/>
            <person name="Gavelis G."/>
            <person name="Widhalm J.R."/>
            <person name="Wisecaver J.H."/>
        </authorList>
    </citation>
    <scope>NUCLEOTIDE SEQUENCE</scope>
    <source>
        <strain evidence="2">ECLA1</strain>
    </source>
</reference>
<sequence length="147" mass="16300">MAGKLSSKTTARDLPKTSERTTRAQAALNQMSAEKQRAYWREKQRAKRANMSEEERQKVKARARELYAEKSKTINTSNKEIQTNHHSISDIAPLLNGSALDASVSPVTVDLDTAFVQEPSADKIDISAADSEELTPQCHDNRTSPTT</sequence>
<protein>
    <submittedName>
        <fullName evidence="2">Uncharacterized protein</fullName>
    </submittedName>
</protein>
<feature type="compositionally biased region" description="Basic and acidic residues" evidence="1">
    <location>
        <begin position="10"/>
        <end position="22"/>
    </location>
</feature>
<feature type="region of interest" description="Disordered" evidence="1">
    <location>
        <begin position="1"/>
        <end position="36"/>
    </location>
</feature>
<organism evidence="2 3">
    <name type="scientific">Elysia crispata</name>
    <name type="common">lettuce slug</name>
    <dbReference type="NCBI Taxonomy" id="231223"/>
    <lineage>
        <taxon>Eukaryota</taxon>
        <taxon>Metazoa</taxon>
        <taxon>Spiralia</taxon>
        <taxon>Lophotrochozoa</taxon>
        <taxon>Mollusca</taxon>
        <taxon>Gastropoda</taxon>
        <taxon>Heterobranchia</taxon>
        <taxon>Euthyneura</taxon>
        <taxon>Panpulmonata</taxon>
        <taxon>Sacoglossa</taxon>
        <taxon>Placobranchoidea</taxon>
        <taxon>Plakobranchidae</taxon>
        <taxon>Elysia</taxon>
    </lineage>
</organism>
<evidence type="ECO:0000313" key="2">
    <source>
        <dbReference type="EMBL" id="KAK3800007.1"/>
    </source>
</evidence>
<dbReference type="AlphaFoldDB" id="A0AAE1B7B4"/>
<accession>A0AAE1B7B4</accession>
<feature type="region of interest" description="Disordered" evidence="1">
    <location>
        <begin position="120"/>
        <end position="147"/>
    </location>
</feature>
<evidence type="ECO:0000256" key="1">
    <source>
        <dbReference type="SAM" id="MobiDB-lite"/>
    </source>
</evidence>